<proteinExistence type="predicted"/>
<dbReference type="HOGENOM" id="CLU_054974_0_2_6"/>
<accession>A0A0C5V799</accession>
<dbReference type="RefSeq" id="WP_044617608.1">
    <property type="nucleotide sequence ID" value="NZ_CP007142.1"/>
</dbReference>
<feature type="domain" description="Glutamine amidotransferase" evidence="1">
    <location>
        <begin position="16"/>
        <end position="187"/>
    </location>
</feature>
<name>A0A0C5V799_9GAMM</name>
<dbReference type="PROSITE" id="PS51273">
    <property type="entry name" value="GATASE_TYPE_1"/>
    <property type="match status" value="1"/>
</dbReference>
<dbReference type="AlphaFoldDB" id="A0A0C5V799"/>
<organism evidence="2 3">
    <name type="scientific">Gynuella sunshinyii YC6258</name>
    <dbReference type="NCBI Taxonomy" id="1445510"/>
    <lineage>
        <taxon>Bacteria</taxon>
        <taxon>Pseudomonadati</taxon>
        <taxon>Pseudomonadota</taxon>
        <taxon>Gammaproteobacteria</taxon>
        <taxon>Oceanospirillales</taxon>
        <taxon>Saccharospirillaceae</taxon>
        <taxon>Gynuella</taxon>
    </lineage>
</organism>
<dbReference type="EMBL" id="CP007142">
    <property type="protein sequence ID" value="AJQ95275.1"/>
    <property type="molecule type" value="Genomic_DNA"/>
</dbReference>
<evidence type="ECO:0000259" key="1">
    <source>
        <dbReference type="Pfam" id="PF00117"/>
    </source>
</evidence>
<dbReference type="PANTHER" id="PTHR42695:SF5">
    <property type="entry name" value="GLUTAMINE AMIDOTRANSFERASE YLR126C-RELATED"/>
    <property type="match status" value="1"/>
</dbReference>
<protein>
    <submittedName>
        <fullName evidence="2">GMP synthase-Glutamine amidotransferase domain</fullName>
    </submittedName>
</protein>
<sequence length="243" mass="27646">MKLNIIECDELHPDLINDYYSYGRMFEQYLGALDSELTFQYFSAINRQLPETLNQQEVYLLTGSKYGAYEDDIWIKELISWVAKAYQAGGRFIGICFGHQILAQALGGKVEKSTKGWGLGVRTVPTCDSSIWENYDKKTISLIYVHQDQVVELPAKASIIAGDDFCPVAGFRIDNQVLAFQGHPEFNELYARKLLDLREERFEKTIFQSGVTSLSKPTDARHLGKLMIRWIKKPCTLDKSGAK</sequence>
<dbReference type="SUPFAM" id="SSF52317">
    <property type="entry name" value="Class I glutamine amidotransferase-like"/>
    <property type="match status" value="1"/>
</dbReference>
<keyword evidence="2" id="KW-0315">Glutamine amidotransferase</keyword>
<dbReference type="STRING" id="1445510.YC6258_03239"/>
<gene>
    <name evidence="2" type="ORF">YC6258_03239</name>
</gene>
<dbReference type="OrthoDB" id="9813383at2"/>
<evidence type="ECO:0000313" key="3">
    <source>
        <dbReference type="Proteomes" id="UP000032266"/>
    </source>
</evidence>
<dbReference type="InterPro" id="IPR044992">
    <property type="entry name" value="ChyE-like"/>
</dbReference>
<keyword evidence="2" id="KW-0808">Transferase</keyword>
<dbReference type="InterPro" id="IPR029062">
    <property type="entry name" value="Class_I_gatase-like"/>
</dbReference>
<dbReference type="GO" id="GO:0016740">
    <property type="term" value="F:transferase activity"/>
    <property type="evidence" value="ECO:0007669"/>
    <property type="project" value="UniProtKB-KW"/>
</dbReference>
<dbReference type="PANTHER" id="PTHR42695">
    <property type="entry name" value="GLUTAMINE AMIDOTRANSFERASE YLR126C-RELATED"/>
    <property type="match status" value="1"/>
</dbReference>
<dbReference type="GO" id="GO:0005829">
    <property type="term" value="C:cytosol"/>
    <property type="evidence" value="ECO:0007669"/>
    <property type="project" value="TreeGrafter"/>
</dbReference>
<dbReference type="CDD" id="cd01741">
    <property type="entry name" value="GATase1_1"/>
    <property type="match status" value="1"/>
</dbReference>
<dbReference type="Gene3D" id="3.40.50.880">
    <property type="match status" value="1"/>
</dbReference>
<keyword evidence="3" id="KW-1185">Reference proteome</keyword>
<dbReference type="PATRIC" id="fig|1445510.3.peg.3203"/>
<dbReference type="KEGG" id="gsn:YC6258_03239"/>
<reference evidence="2 3" key="1">
    <citation type="submission" date="2014-01" db="EMBL/GenBank/DDBJ databases">
        <title>Full genme sequencing of cellulolytic bacterium Gynuella sunshinyii YC6258T gen. nov., sp. nov.</title>
        <authorList>
            <person name="Khan H."/>
            <person name="Chung E.J."/>
            <person name="Chung Y.R."/>
        </authorList>
    </citation>
    <scope>NUCLEOTIDE SEQUENCE [LARGE SCALE GENOMIC DNA]</scope>
    <source>
        <strain evidence="2 3">YC6258</strain>
    </source>
</reference>
<dbReference type="InterPro" id="IPR017926">
    <property type="entry name" value="GATASE"/>
</dbReference>
<dbReference type="Proteomes" id="UP000032266">
    <property type="component" value="Chromosome"/>
</dbReference>
<dbReference type="Pfam" id="PF00117">
    <property type="entry name" value="GATase"/>
    <property type="match status" value="1"/>
</dbReference>
<evidence type="ECO:0000313" key="2">
    <source>
        <dbReference type="EMBL" id="AJQ95275.1"/>
    </source>
</evidence>